<reference evidence="2" key="2">
    <citation type="submission" date="2023-02" db="EMBL/GenBank/DDBJ databases">
        <authorList>
            <person name="Huang Y."/>
            <person name="Zhang Y."/>
            <person name="Zhang T."/>
            <person name="Wang J."/>
        </authorList>
    </citation>
    <scope>NUCLEOTIDE SEQUENCE</scope>
    <source>
        <strain evidence="2">KJ-1</strain>
    </source>
</reference>
<keyword evidence="1" id="KW-0812">Transmembrane</keyword>
<feature type="transmembrane region" description="Helical" evidence="1">
    <location>
        <begin position="21"/>
        <end position="43"/>
    </location>
</feature>
<sequence>MAKINLLPWRDELREQRKKQFVAFCVGVAALGVASVFSGWMYFDHKLSDQEQANQLIVSTNQNLDTQLKALDGLQERRNAIIERMKLIQGLQGQRPVVVRLVDELVRVTPPTMYLTKFTRTGDKFTIEGKAESPNTVAELLRNLEASPWYRNAFMNSFLAVDENKNKDKTASSLVPRVEENYGSFIVTVDLGEIGTTVEAAPTTEQAASGTVAVGTAK</sequence>
<organism evidence="2 3">
    <name type="scientific">Acinetobacter vivianii</name>
    <dbReference type="NCBI Taxonomy" id="1776742"/>
    <lineage>
        <taxon>Bacteria</taxon>
        <taxon>Pseudomonadati</taxon>
        <taxon>Pseudomonadota</taxon>
        <taxon>Gammaproteobacteria</taxon>
        <taxon>Moraxellales</taxon>
        <taxon>Moraxellaceae</taxon>
        <taxon>Acinetobacter</taxon>
    </lineage>
</organism>
<accession>A0AAJ6P5J7</accession>
<dbReference type="GO" id="GO:0043683">
    <property type="term" value="P:type IV pilus assembly"/>
    <property type="evidence" value="ECO:0007669"/>
    <property type="project" value="TreeGrafter"/>
</dbReference>
<evidence type="ECO:0000256" key="1">
    <source>
        <dbReference type="SAM" id="Phobius"/>
    </source>
</evidence>
<dbReference type="AlphaFoldDB" id="A0AAJ6P5J7"/>
<proteinExistence type="predicted"/>
<dbReference type="InterPro" id="IPR052534">
    <property type="entry name" value="Extracell_DNA_Util/SecSys_Comp"/>
</dbReference>
<dbReference type="RefSeq" id="WP_123775342.1">
    <property type="nucleotide sequence ID" value="NZ_CP085083.1"/>
</dbReference>
<keyword evidence="1" id="KW-1133">Transmembrane helix</keyword>
<gene>
    <name evidence="2" type="ORF">LF296_01405</name>
</gene>
<evidence type="ECO:0000313" key="2">
    <source>
        <dbReference type="EMBL" id="WDZ51490.1"/>
    </source>
</evidence>
<name>A0AAJ6P5J7_9GAMM</name>
<evidence type="ECO:0000313" key="3">
    <source>
        <dbReference type="Proteomes" id="UP001199528"/>
    </source>
</evidence>
<keyword evidence="1" id="KW-0472">Membrane</keyword>
<dbReference type="PANTHER" id="PTHR40278">
    <property type="entry name" value="DNA UTILIZATION PROTEIN HOFN"/>
    <property type="match status" value="1"/>
</dbReference>
<reference evidence="2" key="1">
    <citation type="journal article" date="2022" name="Front Environ Sci">
        <title>Complete genome sequence analysis of a novel alkane-degrading bacterial strain, Acinetobacter vivianii KJ-1, and its diesel degradation ability.</title>
        <authorList>
            <person name="Zhang Y."/>
            <person name="Song F."/>
            <person name="Wang J."/>
            <person name="Zhao Q."/>
            <person name="Zheng L."/>
            <person name="Wang Z."/>
            <person name="Zhang X."/>
            <person name="Gao Y."/>
            <person name="Chen G."/>
            <person name="Huang Y."/>
        </authorList>
    </citation>
    <scope>NUCLEOTIDE SEQUENCE</scope>
    <source>
        <strain evidence="2">KJ-1</strain>
    </source>
</reference>
<protein>
    <submittedName>
        <fullName evidence="2">PilN domain-containing protein</fullName>
    </submittedName>
</protein>
<dbReference type="KEGG" id="aviv:LF296_01405"/>
<dbReference type="Proteomes" id="UP001199528">
    <property type="component" value="Chromosome"/>
</dbReference>
<dbReference type="Pfam" id="PF05137">
    <property type="entry name" value="PilN"/>
    <property type="match status" value="1"/>
</dbReference>
<dbReference type="EMBL" id="CP085083">
    <property type="protein sequence ID" value="WDZ51490.1"/>
    <property type="molecule type" value="Genomic_DNA"/>
</dbReference>
<dbReference type="InterPro" id="IPR007813">
    <property type="entry name" value="PilN"/>
</dbReference>
<dbReference type="PANTHER" id="PTHR40278:SF2">
    <property type="entry name" value="TYPE IV PILUS INNER MEMBRANE COMPONENT PILN"/>
    <property type="match status" value="1"/>
</dbReference>
<dbReference type="GO" id="GO:0043107">
    <property type="term" value="P:type IV pilus-dependent motility"/>
    <property type="evidence" value="ECO:0007669"/>
    <property type="project" value="TreeGrafter"/>
</dbReference>